<dbReference type="RefSeq" id="WP_077973797.1">
    <property type="nucleotide sequence ID" value="NZ_CP045178.1"/>
</dbReference>
<dbReference type="EMBL" id="MVFC01000042">
    <property type="protein sequence ID" value="OON72139.1"/>
    <property type="molecule type" value="Genomic_DNA"/>
</dbReference>
<dbReference type="InterPro" id="IPR018910">
    <property type="entry name" value="LpqB_C"/>
</dbReference>
<dbReference type="Pfam" id="PF10646">
    <property type="entry name" value="Germane"/>
    <property type="match status" value="1"/>
</dbReference>
<dbReference type="Pfam" id="PF25976">
    <property type="entry name" value="LpqB_N"/>
    <property type="match status" value="1"/>
</dbReference>
<feature type="region of interest" description="Disordered" evidence="1">
    <location>
        <begin position="321"/>
        <end position="348"/>
    </location>
</feature>
<dbReference type="Pfam" id="PF10647">
    <property type="entry name" value="Gmad1"/>
    <property type="match status" value="1"/>
</dbReference>
<keyword evidence="4" id="KW-1185">Reference proteome</keyword>
<dbReference type="OrthoDB" id="3226781at2"/>
<feature type="compositionally biased region" description="Basic and acidic residues" evidence="1">
    <location>
        <begin position="377"/>
        <end position="391"/>
    </location>
</feature>
<reference evidence="3 4" key="1">
    <citation type="submission" date="2017-02" db="EMBL/GenBank/DDBJ databases">
        <title>Draft Genome Sequence of Streptomyces tsukubaensis F601, a Producer of the immunosuppressant tacrolimus FK506.</title>
        <authorList>
            <person name="Zong G."/>
            <person name="Zhong C."/>
            <person name="Fu J."/>
            <person name="Qin R."/>
            <person name="Cao G."/>
        </authorList>
    </citation>
    <scope>NUCLEOTIDE SEQUENCE [LARGE SCALE GENOMIC DNA]</scope>
    <source>
        <strain evidence="3 4">F601</strain>
    </source>
</reference>
<dbReference type="InterPro" id="IPR059026">
    <property type="entry name" value="LpqB_N"/>
</dbReference>
<proteinExistence type="predicted"/>
<evidence type="ECO:0000259" key="2">
    <source>
        <dbReference type="SMART" id="SM00909"/>
    </source>
</evidence>
<organism evidence="3 4">
    <name type="scientific">Streptomyces tsukubensis</name>
    <dbReference type="NCBI Taxonomy" id="83656"/>
    <lineage>
        <taxon>Bacteria</taxon>
        <taxon>Bacillati</taxon>
        <taxon>Actinomycetota</taxon>
        <taxon>Actinomycetes</taxon>
        <taxon>Kitasatosporales</taxon>
        <taxon>Streptomycetaceae</taxon>
        <taxon>Streptomyces</taxon>
    </lineage>
</organism>
<dbReference type="SMART" id="SM00909">
    <property type="entry name" value="Germane"/>
    <property type="match status" value="1"/>
</dbReference>
<dbReference type="STRING" id="83656.B1H18_31075"/>
<feature type="compositionally biased region" description="Polar residues" evidence="1">
    <location>
        <begin position="70"/>
        <end position="83"/>
    </location>
</feature>
<evidence type="ECO:0000313" key="4">
    <source>
        <dbReference type="Proteomes" id="UP000190539"/>
    </source>
</evidence>
<evidence type="ECO:0000256" key="1">
    <source>
        <dbReference type="SAM" id="MobiDB-lite"/>
    </source>
</evidence>
<sequence length="583" mass="62767">MPDRGDVSPVQASQRADSQVRVFGVAPRAGARPTEILQGFLEALTSADPHFSIARKYLTPDASKQWYPERSTTVLSDGPNTEVDSPARDRSGGKLFSLTGSQVARVDSQHAYRPSESSYRKSVHLTQTEGATGKEWRIDVPPPGVVLGQSDFQRVYWSVNKYYFASRSPSGASSQQGLVADPIYVRKQIDPLTETVKALLAGPTNWLKPVVDSRFPSSTGLKKGTKSLAPDDNNRLTVPLNKRADHVTQRRCTEMAAQLLYTLQDLTSSGVEEVELRRENGSQLCVLDDDGAESVSAHRTAGHPDYQYFLDEKHRLVRMPGNAGRDTGEVPVPGQLGEGEQSLRSAAVSRDESWAAGVSLDGRSMSVGSLDAGGSLEKTEVRSETKSEKDGLSTPSWDGFGDLWVADRDPKNSRLLWLAQGRGEPVEVKNLELGGDERVESVRVSADGVRVALIVESEGKTSLRIGRVEREGSAEEPLVSIVGLRPAAPQLAQVTAMSWAGGSRLVVVGRERGGVQQLRYVQSDGSVPAGGSLPGLTGVTDISASEDDRQPLIAHSADGIVRLPPGASWRTVLKDGTAPVYPG</sequence>
<feature type="domain" description="GerMN" evidence="2">
    <location>
        <begin position="192"/>
        <end position="288"/>
    </location>
</feature>
<gene>
    <name evidence="3" type="ORF">B1H18_31075</name>
</gene>
<accession>A0A1V3ZZZ8</accession>
<evidence type="ECO:0000313" key="3">
    <source>
        <dbReference type="EMBL" id="OON72139.1"/>
    </source>
</evidence>
<comment type="caution">
    <text evidence="3">The sequence shown here is derived from an EMBL/GenBank/DDBJ whole genome shotgun (WGS) entry which is preliminary data.</text>
</comment>
<name>A0A1V3ZZZ8_9ACTN</name>
<dbReference type="AlphaFoldDB" id="A0A1V3ZZZ8"/>
<dbReference type="Proteomes" id="UP000190539">
    <property type="component" value="Unassembled WGS sequence"/>
</dbReference>
<feature type="region of interest" description="Disordered" evidence="1">
    <location>
        <begin position="366"/>
        <end position="394"/>
    </location>
</feature>
<protein>
    <recommendedName>
        <fullName evidence="2">GerMN domain-containing protein</fullName>
    </recommendedName>
</protein>
<dbReference type="InterPro" id="IPR019606">
    <property type="entry name" value="GerMN"/>
</dbReference>
<dbReference type="SUPFAM" id="SSF63829">
    <property type="entry name" value="Calcium-dependent phosphotriesterase"/>
    <property type="match status" value="1"/>
</dbReference>
<feature type="region of interest" description="Disordered" evidence="1">
    <location>
        <begin position="216"/>
        <end position="236"/>
    </location>
</feature>
<feature type="region of interest" description="Disordered" evidence="1">
    <location>
        <begin position="69"/>
        <end position="94"/>
    </location>
</feature>